<dbReference type="AlphaFoldDB" id="A0A1M4YS72"/>
<dbReference type="STRING" id="1484053.SAMN05444274_103440"/>
<keyword evidence="3 6" id="KW-0547">Nucleotide-binding</keyword>
<evidence type="ECO:0000256" key="3">
    <source>
        <dbReference type="ARBA" id="ARBA00022741"/>
    </source>
</evidence>
<dbReference type="FunFam" id="3.40.50.300:FF:000955">
    <property type="entry name" value="GTPase HflX"/>
    <property type="match status" value="1"/>
</dbReference>
<dbReference type="Pfam" id="PF01926">
    <property type="entry name" value="MMR_HSR1"/>
    <property type="match status" value="1"/>
</dbReference>
<dbReference type="Gene3D" id="6.10.250.2860">
    <property type="match status" value="1"/>
</dbReference>
<organism evidence="11 12">
    <name type="scientific">Mariniphaga anaerophila</name>
    <dbReference type="NCBI Taxonomy" id="1484053"/>
    <lineage>
        <taxon>Bacteria</taxon>
        <taxon>Pseudomonadati</taxon>
        <taxon>Bacteroidota</taxon>
        <taxon>Bacteroidia</taxon>
        <taxon>Marinilabiliales</taxon>
        <taxon>Prolixibacteraceae</taxon>
        <taxon>Mariniphaga</taxon>
    </lineage>
</organism>
<evidence type="ECO:0000256" key="9">
    <source>
        <dbReference type="SAM" id="Coils"/>
    </source>
</evidence>
<evidence type="ECO:0000259" key="10">
    <source>
        <dbReference type="PROSITE" id="PS51705"/>
    </source>
</evidence>
<dbReference type="GO" id="GO:0005737">
    <property type="term" value="C:cytoplasm"/>
    <property type="evidence" value="ECO:0007669"/>
    <property type="project" value="UniProtKB-SubCell"/>
</dbReference>
<feature type="binding site" evidence="7">
    <location>
        <begin position="317"/>
        <end position="320"/>
    </location>
    <ligand>
        <name>GTP</name>
        <dbReference type="ChEBI" id="CHEBI:37565"/>
    </ligand>
</feature>
<dbReference type="SUPFAM" id="SSF52540">
    <property type="entry name" value="P-loop containing nucleoside triphosphate hydrolases"/>
    <property type="match status" value="1"/>
</dbReference>
<keyword evidence="4 8" id="KW-0460">Magnesium</keyword>
<keyword evidence="1 6" id="KW-0963">Cytoplasm</keyword>
<dbReference type="PANTHER" id="PTHR10229">
    <property type="entry name" value="GTP-BINDING PROTEIN HFLX"/>
    <property type="match status" value="1"/>
</dbReference>
<evidence type="ECO:0000256" key="7">
    <source>
        <dbReference type="PIRSR" id="PIRSR006809-1"/>
    </source>
</evidence>
<keyword evidence="2 8" id="KW-0479">Metal-binding</keyword>
<evidence type="ECO:0000256" key="5">
    <source>
        <dbReference type="ARBA" id="ARBA00023134"/>
    </source>
</evidence>
<feature type="binding site" evidence="8">
    <location>
        <position position="232"/>
    </location>
    <ligand>
        <name>Mg(2+)</name>
        <dbReference type="ChEBI" id="CHEBI:18420"/>
    </ligand>
</feature>
<dbReference type="InterPro" id="IPR025121">
    <property type="entry name" value="GTPase_HflX_N"/>
</dbReference>
<dbReference type="InterPro" id="IPR006073">
    <property type="entry name" value="GTP-bd"/>
</dbReference>
<dbReference type="OrthoDB" id="9812272at2"/>
<dbReference type="Gene3D" id="3.40.50.11060">
    <property type="entry name" value="GTPase HflX, N-terminal domain"/>
    <property type="match status" value="1"/>
</dbReference>
<dbReference type="PANTHER" id="PTHR10229:SF0">
    <property type="entry name" value="GTP-BINDING PROTEIN 6-RELATED"/>
    <property type="match status" value="1"/>
</dbReference>
<dbReference type="PIRSF" id="PIRSF006809">
    <property type="entry name" value="GTP-binding_hflX_prd"/>
    <property type="match status" value="1"/>
</dbReference>
<name>A0A1M4YS72_9BACT</name>
<dbReference type="InterPro" id="IPR030394">
    <property type="entry name" value="G_HFLX_dom"/>
</dbReference>
<feature type="binding site" evidence="7">
    <location>
        <begin position="361"/>
        <end position="363"/>
    </location>
    <ligand>
        <name>GTP</name>
        <dbReference type="ChEBI" id="CHEBI:37565"/>
    </ligand>
</feature>
<gene>
    <name evidence="6" type="primary">hflX</name>
    <name evidence="11" type="ORF">SAMN05444274_103440</name>
</gene>
<accession>A0A1M4YS72</accession>
<feature type="domain" description="Hflx-type G" evidence="10">
    <location>
        <begin position="199"/>
        <end position="383"/>
    </location>
</feature>
<dbReference type="InterPro" id="IPR042108">
    <property type="entry name" value="GTPase_HflX_N_sf"/>
</dbReference>
<keyword evidence="9" id="KW-0175">Coiled coil</keyword>
<proteinExistence type="inferred from homology"/>
<evidence type="ECO:0000313" key="11">
    <source>
        <dbReference type="EMBL" id="SHF08342.1"/>
    </source>
</evidence>
<dbReference type="EMBL" id="FQUM01000003">
    <property type="protein sequence ID" value="SHF08342.1"/>
    <property type="molecule type" value="Genomic_DNA"/>
</dbReference>
<feature type="binding site" evidence="7">
    <location>
        <begin position="230"/>
        <end position="234"/>
    </location>
    <ligand>
        <name>GTP</name>
        <dbReference type="ChEBI" id="CHEBI:37565"/>
    </ligand>
</feature>
<evidence type="ECO:0000256" key="1">
    <source>
        <dbReference type="ARBA" id="ARBA00022490"/>
    </source>
</evidence>
<dbReference type="Proteomes" id="UP000184164">
    <property type="component" value="Unassembled WGS sequence"/>
</dbReference>
<comment type="subcellular location">
    <subcellularLocation>
        <location evidence="6">Cytoplasm</location>
    </subcellularLocation>
    <text evidence="6">May associate with membranes.</text>
</comment>
<dbReference type="Pfam" id="PF16360">
    <property type="entry name" value="GTP-bdg_M"/>
    <property type="match status" value="1"/>
</dbReference>
<evidence type="ECO:0000313" key="12">
    <source>
        <dbReference type="Proteomes" id="UP000184164"/>
    </source>
</evidence>
<comment type="subunit">
    <text evidence="6">Monomer. Associates with the 50S ribosomal subunit.</text>
</comment>
<dbReference type="InterPro" id="IPR027417">
    <property type="entry name" value="P-loop_NTPase"/>
</dbReference>
<feature type="coiled-coil region" evidence="9">
    <location>
        <begin position="167"/>
        <end position="194"/>
    </location>
</feature>
<evidence type="ECO:0000256" key="2">
    <source>
        <dbReference type="ARBA" id="ARBA00022723"/>
    </source>
</evidence>
<dbReference type="RefSeq" id="WP_073000631.1">
    <property type="nucleotide sequence ID" value="NZ_FQUM01000003.1"/>
</dbReference>
<dbReference type="GO" id="GO:0043022">
    <property type="term" value="F:ribosome binding"/>
    <property type="evidence" value="ECO:0007669"/>
    <property type="project" value="TreeGrafter"/>
</dbReference>
<dbReference type="HAMAP" id="MF_00900">
    <property type="entry name" value="GTPase_HflX"/>
    <property type="match status" value="1"/>
</dbReference>
<dbReference type="Gene3D" id="3.40.50.300">
    <property type="entry name" value="P-loop containing nucleotide triphosphate hydrolases"/>
    <property type="match status" value="1"/>
</dbReference>
<feature type="binding site" evidence="7">
    <location>
        <begin position="251"/>
        <end position="254"/>
    </location>
    <ligand>
        <name>GTP</name>
        <dbReference type="ChEBI" id="CHEBI:37565"/>
    </ligand>
</feature>
<keyword evidence="12" id="KW-1185">Reference proteome</keyword>
<evidence type="ECO:0000256" key="6">
    <source>
        <dbReference type="HAMAP-Rule" id="MF_00900"/>
    </source>
</evidence>
<dbReference type="GO" id="GO:0005525">
    <property type="term" value="F:GTP binding"/>
    <property type="evidence" value="ECO:0007669"/>
    <property type="project" value="UniProtKB-UniRule"/>
</dbReference>
<dbReference type="GO" id="GO:0046872">
    <property type="term" value="F:metal ion binding"/>
    <property type="evidence" value="ECO:0007669"/>
    <property type="project" value="UniProtKB-KW"/>
</dbReference>
<reference evidence="12" key="1">
    <citation type="submission" date="2016-11" db="EMBL/GenBank/DDBJ databases">
        <authorList>
            <person name="Varghese N."/>
            <person name="Submissions S."/>
        </authorList>
    </citation>
    <scope>NUCLEOTIDE SEQUENCE [LARGE SCALE GENOMIC DNA]</scope>
    <source>
        <strain evidence="12">DSM 26910</strain>
    </source>
</reference>
<protein>
    <recommendedName>
        <fullName evidence="6">GTPase HflX</fullName>
    </recommendedName>
    <alternativeName>
        <fullName evidence="6">GTP-binding protein HflX</fullName>
    </alternativeName>
</protein>
<comment type="similarity">
    <text evidence="6">Belongs to the TRAFAC class OBG-HflX-like GTPase superfamily. HflX GTPase family.</text>
</comment>
<dbReference type="InterPro" id="IPR032305">
    <property type="entry name" value="GTP-bd_M"/>
</dbReference>
<feature type="binding site" evidence="8">
    <location>
        <position position="212"/>
    </location>
    <ligand>
        <name>Mg(2+)</name>
        <dbReference type="ChEBI" id="CHEBI:18420"/>
    </ligand>
</feature>
<sequence>MIETAPQTEKAVLVGLIYNNQDERQAMEYLDELEFLADTAGAHILKKFTQKLDVPNVSTFVGPGKLEEISNYIKVMEADTIIFDDELSPTQLRNIERQLECKVLDRTNLILDIFARRAKTAHAKTQVELAQYQYLLPRLTRMWTHLERQRGGIGMRGPGETQIETDRRIILDKIARLKEQLKKIDKQKATQRKNRGKLVRVALVGYTNVGKSTLMNLLSKSDVFAENKLFATLDTTVRKVVIVNLPFLLADTVGFIRKLPHDLVESFKSTLDEVREADVLVHVVDISHPGFEEQIETVNNTLKEIDSGDKPNIYVFNKIDAFTHVAKDEDDLSPKTKENFTLDEWKNSWMAKNNLPAIFISATKKENIEALKKVLYDEIKVIHSQRFPFNDYLFDVTWEEEE</sequence>
<dbReference type="FunFam" id="3.40.50.11060:FF:000001">
    <property type="entry name" value="GTPase HflX"/>
    <property type="match status" value="1"/>
</dbReference>
<feature type="binding site" evidence="7">
    <location>
        <begin position="205"/>
        <end position="212"/>
    </location>
    <ligand>
        <name>GTP</name>
        <dbReference type="ChEBI" id="CHEBI:37565"/>
    </ligand>
</feature>
<dbReference type="CDD" id="cd01878">
    <property type="entry name" value="HflX"/>
    <property type="match status" value="1"/>
</dbReference>
<dbReference type="NCBIfam" id="TIGR03156">
    <property type="entry name" value="GTP_HflX"/>
    <property type="match status" value="1"/>
</dbReference>
<dbReference type="PROSITE" id="PS51705">
    <property type="entry name" value="G_HFLX"/>
    <property type="match status" value="1"/>
</dbReference>
<evidence type="ECO:0000256" key="4">
    <source>
        <dbReference type="ARBA" id="ARBA00022842"/>
    </source>
</evidence>
<dbReference type="Pfam" id="PF13167">
    <property type="entry name" value="GTP-bdg_N"/>
    <property type="match status" value="1"/>
</dbReference>
<keyword evidence="5 6" id="KW-0342">GTP-binding</keyword>
<dbReference type="PRINTS" id="PR00326">
    <property type="entry name" value="GTP1OBG"/>
</dbReference>
<dbReference type="GO" id="GO:0003924">
    <property type="term" value="F:GTPase activity"/>
    <property type="evidence" value="ECO:0007669"/>
    <property type="project" value="UniProtKB-UniRule"/>
</dbReference>
<comment type="function">
    <text evidence="6">GTPase that associates with the 50S ribosomal subunit and may have a role during protein synthesis or ribosome biogenesis.</text>
</comment>
<evidence type="ECO:0000256" key="8">
    <source>
        <dbReference type="PIRSR" id="PIRSR006809-2"/>
    </source>
</evidence>
<comment type="cofactor">
    <cofactor evidence="8">
        <name>Mg(2+)</name>
        <dbReference type="ChEBI" id="CHEBI:18420"/>
    </cofactor>
</comment>
<dbReference type="InterPro" id="IPR016496">
    <property type="entry name" value="GTPase_HflX"/>
</dbReference>